<proteinExistence type="predicted"/>
<name>A0ABV8U6A7_9PROT</name>
<keyword evidence="2" id="KW-1185">Reference proteome</keyword>
<comment type="caution">
    <text evidence="1">The sequence shown here is derived from an EMBL/GenBank/DDBJ whole genome shotgun (WGS) entry which is preliminary data.</text>
</comment>
<dbReference type="EMBL" id="JBHSCR010000001">
    <property type="protein sequence ID" value="MFC4346731.1"/>
    <property type="molecule type" value="Genomic_DNA"/>
</dbReference>
<protein>
    <submittedName>
        <fullName evidence="1">DUF2188 domain-containing protein</fullName>
    </submittedName>
</protein>
<gene>
    <name evidence="1" type="ORF">ACFO5Q_02585</name>
</gene>
<dbReference type="RefSeq" id="WP_068148390.1">
    <property type="nucleotide sequence ID" value="NZ_JBHSCR010000001.1"/>
</dbReference>
<dbReference type="Proteomes" id="UP001595776">
    <property type="component" value="Unassembled WGS sequence"/>
</dbReference>
<evidence type="ECO:0000313" key="2">
    <source>
        <dbReference type="Proteomes" id="UP001595776"/>
    </source>
</evidence>
<sequence>MANIRKRGSKWQVQVRRAGQLRITKTFNKKSDAHVWARDMDAKGDRGEIGRIGDNDLTFGCLLKKYRAEVVANKLAVNHRTMVDQALACPVKRLNI</sequence>
<reference evidence="2" key="1">
    <citation type="journal article" date="2019" name="Int. J. Syst. Evol. Microbiol.">
        <title>The Global Catalogue of Microorganisms (GCM) 10K type strain sequencing project: providing services to taxonomists for standard genome sequencing and annotation.</title>
        <authorList>
            <consortium name="The Broad Institute Genomics Platform"/>
            <consortium name="The Broad Institute Genome Sequencing Center for Infectious Disease"/>
            <person name="Wu L."/>
            <person name="Ma J."/>
        </authorList>
    </citation>
    <scope>NUCLEOTIDE SEQUENCE [LARGE SCALE GENOMIC DNA]</scope>
    <source>
        <strain evidence="2">CGMCC 1.15304</strain>
    </source>
</reference>
<accession>A0ABV8U6A7</accession>
<organism evidence="1 2">
    <name type="scientific">Kordiimonas lipolytica</name>
    <dbReference type="NCBI Taxonomy" id="1662421"/>
    <lineage>
        <taxon>Bacteria</taxon>
        <taxon>Pseudomonadati</taxon>
        <taxon>Pseudomonadota</taxon>
        <taxon>Alphaproteobacteria</taxon>
        <taxon>Kordiimonadales</taxon>
        <taxon>Kordiimonadaceae</taxon>
        <taxon>Kordiimonas</taxon>
    </lineage>
</organism>
<evidence type="ECO:0000313" key="1">
    <source>
        <dbReference type="EMBL" id="MFC4346731.1"/>
    </source>
</evidence>